<dbReference type="Proteomes" id="UP000789396">
    <property type="component" value="Unassembled WGS sequence"/>
</dbReference>
<dbReference type="OrthoDB" id="2487694at2759"/>
<accession>A0A9N9CCT7</accession>
<organism evidence="2 3">
    <name type="scientific">Racocetra fulgida</name>
    <dbReference type="NCBI Taxonomy" id="60492"/>
    <lineage>
        <taxon>Eukaryota</taxon>
        <taxon>Fungi</taxon>
        <taxon>Fungi incertae sedis</taxon>
        <taxon>Mucoromycota</taxon>
        <taxon>Glomeromycotina</taxon>
        <taxon>Glomeromycetes</taxon>
        <taxon>Diversisporales</taxon>
        <taxon>Gigasporaceae</taxon>
        <taxon>Racocetra</taxon>
    </lineage>
</organism>
<feature type="non-terminal residue" evidence="2">
    <location>
        <position position="136"/>
    </location>
</feature>
<evidence type="ECO:0000313" key="3">
    <source>
        <dbReference type="Proteomes" id="UP000789396"/>
    </source>
</evidence>
<protein>
    <submittedName>
        <fullName evidence="2">14014_t:CDS:1</fullName>
    </submittedName>
</protein>
<evidence type="ECO:0000313" key="2">
    <source>
        <dbReference type="EMBL" id="CAG8598780.1"/>
    </source>
</evidence>
<feature type="compositionally biased region" description="Basic and acidic residues" evidence="1">
    <location>
        <begin position="29"/>
        <end position="40"/>
    </location>
</feature>
<keyword evidence="3" id="KW-1185">Reference proteome</keyword>
<reference evidence="2" key="1">
    <citation type="submission" date="2021-06" db="EMBL/GenBank/DDBJ databases">
        <authorList>
            <person name="Kallberg Y."/>
            <person name="Tangrot J."/>
            <person name="Rosling A."/>
        </authorList>
    </citation>
    <scope>NUCLEOTIDE SEQUENCE</scope>
    <source>
        <strain evidence="2">IN212</strain>
    </source>
</reference>
<comment type="caution">
    <text evidence="2">The sequence shown here is derived from an EMBL/GenBank/DDBJ whole genome shotgun (WGS) entry which is preliminary data.</text>
</comment>
<evidence type="ECO:0000256" key="1">
    <source>
        <dbReference type="SAM" id="MobiDB-lite"/>
    </source>
</evidence>
<feature type="region of interest" description="Disordered" evidence="1">
    <location>
        <begin position="1"/>
        <end position="51"/>
    </location>
</feature>
<dbReference type="EMBL" id="CAJVPZ010008519">
    <property type="protein sequence ID" value="CAG8598780.1"/>
    <property type="molecule type" value="Genomic_DNA"/>
</dbReference>
<dbReference type="AlphaFoldDB" id="A0A9N9CCT7"/>
<proteinExistence type="predicted"/>
<gene>
    <name evidence="2" type="ORF">RFULGI_LOCUS6522</name>
</gene>
<sequence length="136" mass="15512">MDQQNVCPDNNDDPLPNQENNEAQSVYDEDQRSEYSDRSRTPPTRILPRPGNVNFCGIKIDKGYEPEVKEEEAFVTPVAHHQSYSTQKPKERCSKRLEDQAAERYRFILSRPEAPIVFPVNVIPLQPVPQAPVAPP</sequence>
<name>A0A9N9CCT7_9GLOM</name>